<keyword evidence="10" id="KW-1185">Reference proteome</keyword>
<evidence type="ECO:0000256" key="1">
    <source>
        <dbReference type="ARBA" id="ARBA00022630"/>
    </source>
</evidence>
<dbReference type="GeneID" id="44297556"/>
<comment type="caution">
    <text evidence="7">The sequence shown here is derived from an EMBL/GenBank/DDBJ whole genome shotgun (WGS) entry which is preliminary data.</text>
</comment>
<evidence type="ECO:0000259" key="6">
    <source>
        <dbReference type="Pfam" id="PF00296"/>
    </source>
</evidence>
<proteinExistence type="predicted"/>
<dbReference type="PANTHER" id="PTHR30011">
    <property type="entry name" value="ALKANESULFONATE MONOOXYGENASE-RELATED"/>
    <property type="match status" value="1"/>
</dbReference>
<dbReference type="Proteomes" id="UP000193811">
    <property type="component" value="Unassembled WGS sequence"/>
</dbReference>
<dbReference type="Proteomes" id="UP000037594">
    <property type="component" value="Unassembled WGS sequence"/>
</dbReference>
<gene>
    <name evidence="7" type="ORF">ACT17_23225</name>
    <name evidence="8" type="ORF">AWB98_18975</name>
</gene>
<feature type="domain" description="Luciferase-like" evidence="6">
    <location>
        <begin position="22"/>
        <end position="198"/>
    </location>
</feature>
<keyword evidence="2" id="KW-0288">FMN</keyword>
<dbReference type="Pfam" id="PF00296">
    <property type="entry name" value="Bac_luciferase"/>
    <property type="match status" value="1"/>
</dbReference>
<evidence type="ECO:0000256" key="4">
    <source>
        <dbReference type="ARBA" id="ARBA00023033"/>
    </source>
</evidence>
<evidence type="ECO:0000313" key="8">
    <source>
        <dbReference type="EMBL" id="ORV25141.1"/>
    </source>
</evidence>
<sequence>MGVPLTVGVELAGDGLGHVDAGVAGIAGLAGALEAAGVSYWVIGAERGERNDITREGLEPSLLATIAARHTSRLGLVVAAAAHRDHPYNLARRLVSVDHAAHGRVGWLALDFDHSTALNASSDTWTGADLDAAHTDDAIAAVRTLWRTWPLDSVVGDLDTGVFSDVSRIRRADVHNMYDIAGPLNVPGSVQGDLPVWRQAGFGRGGLTGDPDYLIVEDGEPIPLGAEVVVRLRSADSIDAALERIAGYRGVSGVLLRIDPSDVGHVLHEMLPLARERKLLSQRRTGTLREQLGVPVPAAPDLTGNPTAFETVPNPGGRL</sequence>
<dbReference type="InterPro" id="IPR011251">
    <property type="entry name" value="Luciferase-like_dom"/>
</dbReference>
<dbReference type="InterPro" id="IPR051260">
    <property type="entry name" value="Diverse_substr_monoxygenases"/>
</dbReference>
<reference evidence="7 9" key="1">
    <citation type="submission" date="2015-06" db="EMBL/GenBank/DDBJ databases">
        <title>Genome sequence of Mycobacterium conceptionense strain MLE.</title>
        <authorList>
            <person name="Greninger A.L."/>
            <person name="Cunningham G."/>
            <person name="Chiu C.Y."/>
            <person name="Miller S."/>
        </authorList>
    </citation>
    <scope>NUCLEOTIDE SEQUENCE [LARGE SCALE GENOMIC DNA]</scope>
    <source>
        <strain evidence="7 9">MLE</strain>
    </source>
</reference>
<dbReference type="OrthoDB" id="9130786at2"/>
<name>A0A0J8WS91_9MYCO</name>
<dbReference type="RefSeq" id="WP_019345436.1">
    <property type="nucleotide sequence ID" value="NZ_AGSZ01000274.1"/>
</dbReference>
<keyword evidence="1" id="KW-0285">Flavoprotein</keyword>
<dbReference type="GO" id="GO:0004497">
    <property type="term" value="F:monooxygenase activity"/>
    <property type="evidence" value="ECO:0007669"/>
    <property type="project" value="UniProtKB-KW"/>
</dbReference>
<evidence type="ECO:0000313" key="10">
    <source>
        <dbReference type="Proteomes" id="UP000193811"/>
    </source>
</evidence>
<accession>A0A0J8WS91</accession>
<dbReference type="PATRIC" id="fig|451644.5.peg.4796"/>
<dbReference type="EMBL" id="LFOD01000026">
    <property type="protein sequence ID" value="KMV15874.1"/>
    <property type="molecule type" value="Genomic_DNA"/>
</dbReference>
<feature type="region of interest" description="Disordered" evidence="5">
    <location>
        <begin position="295"/>
        <end position="319"/>
    </location>
</feature>
<dbReference type="AlphaFoldDB" id="A0A0J8WS91"/>
<protein>
    <submittedName>
        <fullName evidence="7">Luciferase</fullName>
    </submittedName>
</protein>
<evidence type="ECO:0000256" key="5">
    <source>
        <dbReference type="SAM" id="MobiDB-lite"/>
    </source>
</evidence>
<dbReference type="GO" id="GO:0016705">
    <property type="term" value="F:oxidoreductase activity, acting on paired donors, with incorporation or reduction of molecular oxygen"/>
    <property type="evidence" value="ECO:0007669"/>
    <property type="project" value="InterPro"/>
</dbReference>
<dbReference type="InterPro" id="IPR036661">
    <property type="entry name" value="Luciferase-like_sf"/>
</dbReference>
<dbReference type="EMBL" id="LQOP01000019">
    <property type="protein sequence ID" value="ORV25141.1"/>
    <property type="molecule type" value="Genomic_DNA"/>
</dbReference>
<evidence type="ECO:0000256" key="2">
    <source>
        <dbReference type="ARBA" id="ARBA00022643"/>
    </source>
</evidence>
<keyword evidence="3" id="KW-0560">Oxidoreductase</keyword>
<evidence type="ECO:0000256" key="3">
    <source>
        <dbReference type="ARBA" id="ARBA00023002"/>
    </source>
</evidence>
<keyword evidence="4" id="KW-0503">Monooxygenase</keyword>
<dbReference type="PANTHER" id="PTHR30011:SF16">
    <property type="entry name" value="C2H2 FINGER DOMAIN TRANSCRIPTION FACTOR (EUROFUNG)-RELATED"/>
    <property type="match status" value="1"/>
</dbReference>
<evidence type="ECO:0000313" key="7">
    <source>
        <dbReference type="EMBL" id="KMV15874.1"/>
    </source>
</evidence>
<organism evidence="7 9">
    <name type="scientific">Mycolicibacterium conceptionense</name>
    <dbReference type="NCBI Taxonomy" id="451644"/>
    <lineage>
        <taxon>Bacteria</taxon>
        <taxon>Bacillati</taxon>
        <taxon>Actinomycetota</taxon>
        <taxon>Actinomycetes</taxon>
        <taxon>Mycobacteriales</taxon>
        <taxon>Mycobacteriaceae</taxon>
        <taxon>Mycolicibacterium</taxon>
    </lineage>
</organism>
<dbReference type="SUPFAM" id="SSF51679">
    <property type="entry name" value="Bacterial luciferase-like"/>
    <property type="match status" value="1"/>
</dbReference>
<dbReference type="Gene3D" id="3.20.20.30">
    <property type="entry name" value="Luciferase-like domain"/>
    <property type="match status" value="1"/>
</dbReference>
<reference evidence="8 10" key="2">
    <citation type="submission" date="2016-01" db="EMBL/GenBank/DDBJ databases">
        <title>The new phylogeny of the genus Mycobacterium.</title>
        <authorList>
            <person name="Tarcisio F."/>
            <person name="Conor M."/>
            <person name="Antonella G."/>
            <person name="Elisabetta G."/>
            <person name="Giulia F.S."/>
            <person name="Sara T."/>
            <person name="Anna F."/>
            <person name="Clotilde B."/>
            <person name="Roberto B."/>
            <person name="Veronica D.S."/>
            <person name="Fabio R."/>
            <person name="Monica P."/>
            <person name="Olivier J."/>
            <person name="Enrico T."/>
            <person name="Nicola S."/>
        </authorList>
    </citation>
    <scope>NUCLEOTIDE SEQUENCE [LARGE SCALE GENOMIC DNA]</scope>
    <source>
        <strain evidence="8 10">CCUG 50187</strain>
    </source>
</reference>
<evidence type="ECO:0000313" key="9">
    <source>
        <dbReference type="Proteomes" id="UP000037594"/>
    </source>
</evidence>